<dbReference type="SUPFAM" id="SSF54690">
    <property type="entry name" value="Molybdopterin synthase subunit MoaE"/>
    <property type="match status" value="1"/>
</dbReference>
<name>A0A939DYY7_9CORY</name>
<dbReference type="Pfam" id="PF02391">
    <property type="entry name" value="MoaE"/>
    <property type="match status" value="1"/>
</dbReference>
<accession>A0A939DYY7</accession>
<dbReference type="InterPro" id="IPR003448">
    <property type="entry name" value="Mopterin_biosynth_MoaE"/>
</dbReference>
<comment type="caution">
    <text evidence="1">The sequence shown here is derived from an EMBL/GenBank/DDBJ whole genome shotgun (WGS) entry which is preliminary data.</text>
</comment>
<gene>
    <name evidence="1" type="ORF">JZY06_04195</name>
</gene>
<dbReference type="Gene3D" id="3.90.1170.40">
    <property type="entry name" value="Molybdopterin biosynthesis MoaE subunit"/>
    <property type="match status" value="1"/>
</dbReference>
<dbReference type="CDD" id="cd00756">
    <property type="entry name" value="MoaE"/>
    <property type="match status" value="1"/>
</dbReference>
<keyword evidence="2" id="KW-1185">Reference proteome</keyword>
<dbReference type="EMBL" id="JAFLEQ010000008">
    <property type="protein sequence ID" value="MBN9643824.1"/>
    <property type="molecule type" value="Genomic_DNA"/>
</dbReference>
<dbReference type="PANTHER" id="PTHR23404">
    <property type="entry name" value="MOLYBDOPTERIN SYNTHASE RELATED"/>
    <property type="match status" value="1"/>
</dbReference>
<dbReference type="GO" id="GO:0006777">
    <property type="term" value="P:Mo-molybdopterin cofactor biosynthetic process"/>
    <property type="evidence" value="ECO:0007669"/>
    <property type="project" value="InterPro"/>
</dbReference>
<protein>
    <submittedName>
        <fullName evidence="1">Molybdenum cofactor biosynthesis protein MoaE</fullName>
    </submittedName>
</protein>
<dbReference type="InterPro" id="IPR036563">
    <property type="entry name" value="MoaE_sf"/>
</dbReference>
<dbReference type="AlphaFoldDB" id="A0A939DYY7"/>
<sequence length="142" mass="14893">MTVVRAEVTDSPLDVAAHIAAVTSATAGAVSTFIGTVRDHDPQAEGTVTGLDYEAHPAAGEFMAAIAGEIDREWADSDVRIAVTHRHGHLAVGDIAVVVACSSAHRREAIDACSGLIEKIKTDLPVWKKQHTDTGSTAWVGI</sequence>
<evidence type="ECO:0000313" key="2">
    <source>
        <dbReference type="Proteomes" id="UP000664332"/>
    </source>
</evidence>
<reference evidence="1" key="1">
    <citation type="submission" date="2021-03" db="EMBL/GenBank/DDBJ databases">
        <authorList>
            <person name="Sun Q."/>
        </authorList>
    </citation>
    <scope>NUCLEOTIDE SEQUENCE</scope>
    <source>
        <strain evidence="1">CCM 8862</strain>
    </source>
</reference>
<dbReference type="Proteomes" id="UP000664332">
    <property type="component" value="Unassembled WGS sequence"/>
</dbReference>
<proteinExistence type="predicted"/>
<organism evidence="1 2">
    <name type="scientific">Corynebacterium mendelii</name>
    <dbReference type="NCBI Taxonomy" id="2765362"/>
    <lineage>
        <taxon>Bacteria</taxon>
        <taxon>Bacillati</taxon>
        <taxon>Actinomycetota</taxon>
        <taxon>Actinomycetes</taxon>
        <taxon>Mycobacteriales</taxon>
        <taxon>Corynebacteriaceae</taxon>
        <taxon>Corynebacterium</taxon>
    </lineage>
</organism>
<dbReference type="RefSeq" id="WP_207118548.1">
    <property type="nucleotide sequence ID" value="NZ_JAFLEQ010000008.1"/>
</dbReference>
<evidence type="ECO:0000313" key="1">
    <source>
        <dbReference type="EMBL" id="MBN9643824.1"/>
    </source>
</evidence>